<name>A0AAN6C8B2_FUSAU</name>
<dbReference type="PANTHER" id="PTHR47784:SF4">
    <property type="entry name" value="ZN(II)2CYS6 TRANSCRIPTION FACTOR (EUROFUNG)"/>
    <property type="match status" value="1"/>
</dbReference>
<evidence type="ECO:0000256" key="1">
    <source>
        <dbReference type="SAM" id="SignalP"/>
    </source>
</evidence>
<dbReference type="EMBL" id="JAAMOD010000041">
    <property type="protein sequence ID" value="KAF5245222.1"/>
    <property type="molecule type" value="Genomic_DNA"/>
</dbReference>
<feature type="chain" id="PRO_5042935649" description="Peptidase S9 prolyl oligopeptidase catalytic domain-containing protein" evidence="1">
    <location>
        <begin position="23"/>
        <end position="770"/>
    </location>
</feature>
<keyword evidence="1" id="KW-0732">Signal</keyword>
<dbReference type="SUPFAM" id="SSF53474">
    <property type="entry name" value="alpha/beta-Hydrolases"/>
    <property type="match status" value="1"/>
</dbReference>
<keyword evidence="3" id="KW-1185">Reference proteome</keyword>
<reference evidence="2 3" key="1">
    <citation type="submission" date="2020-02" db="EMBL/GenBank/DDBJ databases">
        <title>Identification and distribution of gene clusters putatively required for synthesis of sphingolipid metabolism inhibitors in phylogenetically diverse species of the filamentous fungus Fusarium.</title>
        <authorList>
            <person name="Kim H.-S."/>
            <person name="Busman M."/>
            <person name="Brown D.W."/>
            <person name="Divon H."/>
            <person name="Uhlig S."/>
            <person name="Proctor R.H."/>
        </authorList>
    </citation>
    <scope>NUCLEOTIDE SEQUENCE [LARGE SCALE GENOMIC DNA]</scope>
    <source>
        <strain evidence="2 3">NRRL 2903</strain>
    </source>
</reference>
<comment type="caution">
    <text evidence="2">The sequence shown here is derived from an EMBL/GenBank/DDBJ whole genome shotgun (WGS) entry which is preliminary data.</text>
</comment>
<dbReference type="Proteomes" id="UP000537989">
    <property type="component" value="Unassembled WGS sequence"/>
</dbReference>
<gene>
    <name evidence="2" type="ORF">FAUST_1877</name>
</gene>
<feature type="signal peptide" evidence="1">
    <location>
        <begin position="1"/>
        <end position="22"/>
    </location>
</feature>
<dbReference type="Gene3D" id="1.20.1440.110">
    <property type="entry name" value="acylaminoacyl peptidase"/>
    <property type="match status" value="1"/>
</dbReference>
<evidence type="ECO:0000313" key="2">
    <source>
        <dbReference type="EMBL" id="KAF5245222.1"/>
    </source>
</evidence>
<dbReference type="AlphaFoldDB" id="A0AAN6C8B2"/>
<dbReference type="GO" id="GO:0001228">
    <property type="term" value="F:DNA-binding transcription activator activity, RNA polymerase II-specific"/>
    <property type="evidence" value="ECO:0007669"/>
    <property type="project" value="TreeGrafter"/>
</dbReference>
<dbReference type="InterPro" id="IPR029058">
    <property type="entry name" value="AB_hydrolase_fold"/>
</dbReference>
<proteinExistence type="predicted"/>
<organism evidence="2 3">
    <name type="scientific">Fusarium austroamericanum</name>
    <dbReference type="NCBI Taxonomy" id="282268"/>
    <lineage>
        <taxon>Eukaryota</taxon>
        <taxon>Fungi</taxon>
        <taxon>Dikarya</taxon>
        <taxon>Ascomycota</taxon>
        <taxon>Pezizomycotina</taxon>
        <taxon>Sordariomycetes</taxon>
        <taxon>Hypocreomycetidae</taxon>
        <taxon>Hypocreales</taxon>
        <taxon>Nectriaceae</taxon>
        <taxon>Fusarium</taxon>
    </lineage>
</organism>
<accession>A0AAN6C8B2</accession>
<dbReference type="Gene3D" id="3.40.50.1820">
    <property type="entry name" value="alpha/beta hydrolase"/>
    <property type="match status" value="1"/>
</dbReference>
<evidence type="ECO:0000313" key="3">
    <source>
        <dbReference type="Proteomes" id="UP000537989"/>
    </source>
</evidence>
<dbReference type="InterPro" id="IPR053157">
    <property type="entry name" value="Sterol_Uptake_Regulator"/>
</dbReference>
<dbReference type="PANTHER" id="PTHR47784">
    <property type="entry name" value="STEROL UPTAKE CONTROL PROTEIN 2"/>
    <property type="match status" value="1"/>
</dbReference>
<protein>
    <recommendedName>
        <fullName evidence="4">Peptidase S9 prolyl oligopeptidase catalytic domain-containing protein</fullName>
    </recommendedName>
</protein>
<sequence>MKAILKNTALLIASCSLTPALAFPTTDSVRPNVMARSHNNTINATMAPIVGDDSFNFNILNYMSSAPYQGADIGEVLVAANNIKDGDSESFYEQFNSLATRVHDQAIAIDAKKHPVSARNAFFRSSTYYRAADVYLHGNWTDPRIMELWEKQATDFNKAIQLLPQPGERIEIRADNFTIPAIFFKTNMPGRRPTVILGQGYDGAMEDLYHVMGEALLQRGMNAIVYEGPGQPTVRRYQDLGFFPEWERVITPVVNYILTRDDVDADKIALMGYSFGGFLAPRAAAFEHRLAAVIAIDGVYDFGEAILKQFGPDAAKAVLSGKKEYVDGLGEQLQADPDTPTTMRWGLNQGEWTFKTHSAYDFVKTAQDYTLEGYVQNIKAPVFVGEAKSDVFFEGQAAKLAKELGNRATHHVFEDVLGAVTPELSVGNHGPKYPKIEPLSLSVGNPVDSATDFHNDVNIQHMELLIHFSVDIPLPDIDETLQASFTKLVLNVGLDAPYLLYQTLASSARRLAIVKPSLSPKYLRQATELQQSSIEKFNSLNLRIDDSNCVPALLFSSFLARDMLTSTLAAVRQSQDFPLFFHQYIQYIHVQRGVHAIGTSTWPFLMQSELRPLLIWGSKLSEISPQGRELNELIASITENSALDKEATEACITSAQYLQVGLDYLLSSKSRKIGIQMVFNWAVLIPTRYIELLTLREPQALVILGHYAVLLHLCKDVWQVGDSGRHVLGGIVKELSSKWVQMLWWPLSVIGLGLGSKASYEASCSTSTME</sequence>
<evidence type="ECO:0008006" key="4">
    <source>
        <dbReference type="Google" id="ProtNLM"/>
    </source>
</evidence>